<organism evidence="2 3">
    <name type="scientific">Streptomyces camponoticapitis</name>
    <dbReference type="NCBI Taxonomy" id="1616125"/>
    <lineage>
        <taxon>Bacteria</taxon>
        <taxon>Bacillati</taxon>
        <taxon>Actinomycetota</taxon>
        <taxon>Actinomycetes</taxon>
        <taxon>Kitasatosporales</taxon>
        <taxon>Streptomycetaceae</taxon>
        <taxon>Streptomyces</taxon>
    </lineage>
</organism>
<comment type="caution">
    <text evidence="2">The sequence shown here is derived from an EMBL/GenBank/DDBJ whole genome shotgun (WGS) entry which is preliminary data.</text>
</comment>
<reference evidence="3" key="1">
    <citation type="journal article" date="2019" name="Int. J. Syst. Evol. Microbiol.">
        <title>The Global Catalogue of Microorganisms (GCM) 10K type strain sequencing project: providing services to taxonomists for standard genome sequencing and annotation.</title>
        <authorList>
            <consortium name="The Broad Institute Genomics Platform"/>
            <consortium name="The Broad Institute Genome Sequencing Center for Infectious Disease"/>
            <person name="Wu L."/>
            <person name="Ma J."/>
        </authorList>
    </citation>
    <scope>NUCLEOTIDE SEQUENCE [LARGE SCALE GENOMIC DNA]</scope>
    <source>
        <strain evidence="3">CGMCC 4.7275</strain>
    </source>
</reference>
<gene>
    <name evidence="2" type="ORF">GCM10011583_66200</name>
</gene>
<name>A0ABQ2EX29_9ACTN</name>
<evidence type="ECO:0000313" key="3">
    <source>
        <dbReference type="Proteomes" id="UP000660265"/>
    </source>
</evidence>
<proteinExistence type="predicted"/>
<sequence>MGVGDGCPQGIGIGVPAVPGRTHTPVRARALGSVEWRDGRPILGGNYRGAQRIPPLSGLRVNEPVERRRTGVCDDPAASWAENVQHPGARRAVYSHEHCSVDR</sequence>
<feature type="region of interest" description="Disordered" evidence="1">
    <location>
        <begin position="1"/>
        <end position="21"/>
    </location>
</feature>
<feature type="compositionally biased region" description="Gly residues" evidence="1">
    <location>
        <begin position="1"/>
        <end position="13"/>
    </location>
</feature>
<keyword evidence="3" id="KW-1185">Reference proteome</keyword>
<accession>A0ABQ2EX29</accession>
<evidence type="ECO:0000256" key="1">
    <source>
        <dbReference type="SAM" id="MobiDB-lite"/>
    </source>
</evidence>
<evidence type="ECO:0000313" key="2">
    <source>
        <dbReference type="EMBL" id="GGK24905.1"/>
    </source>
</evidence>
<dbReference type="Proteomes" id="UP000660265">
    <property type="component" value="Unassembled WGS sequence"/>
</dbReference>
<dbReference type="EMBL" id="BMMV01000031">
    <property type="protein sequence ID" value="GGK24905.1"/>
    <property type="molecule type" value="Genomic_DNA"/>
</dbReference>
<protein>
    <submittedName>
        <fullName evidence="2">Uncharacterized protein</fullName>
    </submittedName>
</protein>